<dbReference type="Proteomes" id="UP000195667">
    <property type="component" value="Unassembled WGS sequence"/>
</dbReference>
<name>A0A1R4HFW9_9GAMM</name>
<keyword evidence="2" id="KW-1185">Reference proteome</keyword>
<gene>
    <name evidence="1" type="ORF">CRENPOLYSF1_640021</name>
</gene>
<dbReference type="EMBL" id="FUKI01000142">
    <property type="protein sequence ID" value="SJM95119.1"/>
    <property type="molecule type" value="Genomic_DNA"/>
</dbReference>
<dbReference type="AlphaFoldDB" id="A0A1R4HFW9"/>
<sequence>MIVTGTGSPLMVTTMLSVMVGEDALKEKLELASTTELAAGVKVLKVGLVQLVPLLLLPAYAKPLLPIAINIMRHTVFLVFI</sequence>
<protein>
    <submittedName>
        <fullName evidence="1">Uncharacterized protein</fullName>
    </submittedName>
</protein>
<organism evidence="1 2">
    <name type="scientific">Crenothrix polyspora</name>
    <dbReference type="NCBI Taxonomy" id="360316"/>
    <lineage>
        <taxon>Bacteria</taxon>
        <taxon>Pseudomonadati</taxon>
        <taxon>Pseudomonadota</taxon>
        <taxon>Gammaproteobacteria</taxon>
        <taxon>Methylococcales</taxon>
        <taxon>Crenotrichaceae</taxon>
        <taxon>Crenothrix</taxon>
    </lineage>
</organism>
<reference evidence="2" key="1">
    <citation type="submission" date="2017-02" db="EMBL/GenBank/DDBJ databases">
        <authorList>
            <person name="Daims H."/>
        </authorList>
    </citation>
    <scope>NUCLEOTIDE SEQUENCE [LARGE SCALE GENOMIC DNA]</scope>
</reference>
<accession>A0A1R4HFW9</accession>
<evidence type="ECO:0000313" key="1">
    <source>
        <dbReference type="EMBL" id="SJM95119.1"/>
    </source>
</evidence>
<proteinExistence type="predicted"/>
<evidence type="ECO:0000313" key="2">
    <source>
        <dbReference type="Proteomes" id="UP000195667"/>
    </source>
</evidence>